<comment type="caution">
    <text evidence="1">The sequence shown here is derived from an EMBL/GenBank/DDBJ whole genome shotgun (WGS) entry which is preliminary data.</text>
</comment>
<protein>
    <submittedName>
        <fullName evidence="1">Uncharacterized protein</fullName>
    </submittedName>
</protein>
<dbReference type="AlphaFoldDB" id="A0A4Y3M8Z7"/>
<gene>
    <name evidence="1" type="ORF">GRO01_19620</name>
</gene>
<evidence type="ECO:0000313" key="1">
    <source>
        <dbReference type="EMBL" id="GEB04386.1"/>
    </source>
</evidence>
<dbReference type="Proteomes" id="UP000320772">
    <property type="component" value="Unassembled WGS sequence"/>
</dbReference>
<accession>A0A4Y3M8Z7</accession>
<dbReference type="RefSeq" id="WP_062511272.1">
    <property type="nucleotide sequence ID" value="NZ_BAQZ01000047.1"/>
</dbReference>
<sequence>MMNEIVSALEAAVGRWVCKKDASSQPALLTQSDVHDLAMATTAGMSDPAFPEGEREWGNLRELTKSWVVQQKPGAKPGPLEVQDFEHLAALISPVLPASEPVSSAVRQDDTTPVQSNVERWTYEAADLTFAREHLERCL</sequence>
<name>A0A4Y3M8Z7_9PROT</name>
<keyword evidence="2" id="KW-1185">Reference proteome</keyword>
<reference evidence="1 2" key="1">
    <citation type="submission" date="2019-06" db="EMBL/GenBank/DDBJ databases">
        <title>Whole genome shotgun sequence of Gluconobacter roseus NBRC 3990.</title>
        <authorList>
            <person name="Hosoyama A."/>
            <person name="Uohara A."/>
            <person name="Ohji S."/>
            <person name="Ichikawa N."/>
        </authorList>
    </citation>
    <scope>NUCLEOTIDE SEQUENCE [LARGE SCALE GENOMIC DNA]</scope>
    <source>
        <strain evidence="1 2">NBRC 3990</strain>
    </source>
</reference>
<proteinExistence type="predicted"/>
<organism evidence="1 2">
    <name type="scientific">Gluconobacter roseus NBRC 3990</name>
    <dbReference type="NCBI Taxonomy" id="1307950"/>
    <lineage>
        <taxon>Bacteria</taxon>
        <taxon>Pseudomonadati</taxon>
        <taxon>Pseudomonadota</taxon>
        <taxon>Alphaproteobacteria</taxon>
        <taxon>Acetobacterales</taxon>
        <taxon>Acetobacteraceae</taxon>
        <taxon>Gluconobacter</taxon>
    </lineage>
</organism>
<dbReference type="EMBL" id="BJLY01000003">
    <property type="protein sequence ID" value="GEB04386.1"/>
    <property type="molecule type" value="Genomic_DNA"/>
</dbReference>
<evidence type="ECO:0000313" key="2">
    <source>
        <dbReference type="Proteomes" id="UP000320772"/>
    </source>
</evidence>